<dbReference type="GO" id="GO:0000156">
    <property type="term" value="F:phosphorelay response regulator activity"/>
    <property type="evidence" value="ECO:0007669"/>
    <property type="project" value="TreeGrafter"/>
</dbReference>
<evidence type="ECO:0000256" key="3">
    <source>
        <dbReference type="PROSITE-ProRule" id="PRU01091"/>
    </source>
</evidence>
<gene>
    <name evidence="6" type="ORF">H7F49_07590</name>
</gene>
<dbReference type="Gene3D" id="6.10.250.690">
    <property type="match status" value="1"/>
</dbReference>
<dbReference type="Proteomes" id="UP000520156">
    <property type="component" value="Unassembled WGS sequence"/>
</dbReference>
<dbReference type="EMBL" id="JACLAU010000008">
    <property type="protein sequence ID" value="MBC2651562.1"/>
    <property type="molecule type" value="Genomic_DNA"/>
</dbReference>
<feature type="domain" description="OmpR/PhoB-type" evidence="5">
    <location>
        <begin position="126"/>
        <end position="224"/>
    </location>
</feature>
<dbReference type="GO" id="GO:0006355">
    <property type="term" value="P:regulation of DNA-templated transcription"/>
    <property type="evidence" value="ECO:0007669"/>
    <property type="project" value="InterPro"/>
</dbReference>
<dbReference type="GO" id="GO:0032993">
    <property type="term" value="C:protein-DNA complex"/>
    <property type="evidence" value="ECO:0007669"/>
    <property type="project" value="TreeGrafter"/>
</dbReference>
<feature type="modified residue" description="4-aspartylphosphate" evidence="2">
    <location>
        <position position="52"/>
    </location>
</feature>
<evidence type="ECO:0000256" key="2">
    <source>
        <dbReference type="PROSITE-ProRule" id="PRU00169"/>
    </source>
</evidence>
<dbReference type="SUPFAM" id="SSF52172">
    <property type="entry name" value="CheY-like"/>
    <property type="match status" value="1"/>
</dbReference>
<dbReference type="Gene3D" id="3.40.50.2300">
    <property type="match status" value="1"/>
</dbReference>
<dbReference type="RefSeq" id="WP_185682985.1">
    <property type="nucleotide sequence ID" value="NZ_JACLAU010000008.1"/>
</dbReference>
<dbReference type="SMART" id="SM00862">
    <property type="entry name" value="Trans_reg_C"/>
    <property type="match status" value="1"/>
</dbReference>
<dbReference type="Pfam" id="PF00486">
    <property type="entry name" value="Trans_reg_C"/>
    <property type="match status" value="1"/>
</dbReference>
<dbReference type="InterPro" id="IPR011006">
    <property type="entry name" value="CheY-like_superfamily"/>
</dbReference>
<evidence type="ECO:0000313" key="7">
    <source>
        <dbReference type="Proteomes" id="UP000520156"/>
    </source>
</evidence>
<dbReference type="PROSITE" id="PS50110">
    <property type="entry name" value="RESPONSE_REGULATORY"/>
    <property type="match status" value="1"/>
</dbReference>
<reference evidence="6 7" key="1">
    <citation type="submission" date="2020-08" db="EMBL/GenBank/DDBJ databases">
        <title>The genome sequence of Novosphingobium flavum 4Y4.</title>
        <authorList>
            <person name="Liu Y."/>
        </authorList>
    </citation>
    <scope>NUCLEOTIDE SEQUENCE [LARGE SCALE GENOMIC DNA]</scope>
    <source>
        <strain evidence="6 7">4Y4</strain>
    </source>
</reference>
<dbReference type="InterPro" id="IPR036388">
    <property type="entry name" value="WH-like_DNA-bd_sf"/>
</dbReference>
<feature type="DNA-binding region" description="OmpR/PhoB-type" evidence="3">
    <location>
        <begin position="126"/>
        <end position="224"/>
    </location>
</feature>
<name>A0A7X1KBY8_9SPHN</name>
<dbReference type="PANTHER" id="PTHR48111:SF50">
    <property type="entry name" value="KDP OPERON TRANSCRIPTIONAL REGULATORY PROTEIN KDPE"/>
    <property type="match status" value="1"/>
</dbReference>
<proteinExistence type="predicted"/>
<accession>A0A7X1KBY8</accession>
<keyword evidence="7" id="KW-1185">Reference proteome</keyword>
<dbReference type="InterPro" id="IPR001789">
    <property type="entry name" value="Sig_transdc_resp-reg_receiver"/>
</dbReference>
<comment type="caution">
    <text evidence="6">The sequence shown here is derived from an EMBL/GenBank/DDBJ whole genome shotgun (WGS) entry which is preliminary data.</text>
</comment>
<dbReference type="InterPro" id="IPR001867">
    <property type="entry name" value="OmpR/PhoB-type_DNA-bd"/>
</dbReference>
<feature type="domain" description="Response regulatory" evidence="4">
    <location>
        <begin position="3"/>
        <end position="116"/>
    </location>
</feature>
<dbReference type="GO" id="GO:0005829">
    <property type="term" value="C:cytosol"/>
    <property type="evidence" value="ECO:0007669"/>
    <property type="project" value="TreeGrafter"/>
</dbReference>
<dbReference type="PROSITE" id="PS51755">
    <property type="entry name" value="OMPR_PHOB"/>
    <property type="match status" value="1"/>
</dbReference>
<dbReference type="SMART" id="SM00448">
    <property type="entry name" value="REC"/>
    <property type="match status" value="1"/>
</dbReference>
<evidence type="ECO:0000256" key="1">
    <source>
        <dbReference type="ARBA" id="ARBA00023125"/>
    </source>
</evidence>
<protein>
    <submittedName>
        <fullName evidence="6">Response regulator transcription factor</fullName>
    </submittedName>
</protein>
<dbReference type="AlphaFoldDB" id="A0A7X1KBY8"/>
<sequence length="224" mass="23951">MSRILCVDDEAAILRLLSVILQRDGHAPVPAPDARAAMAALGAGGIDAVLLDLGLPDRDGLELLPALRALAAVPVIVISARADVQEKVAALDLGAADYVTKPFDGDELLARLRVALRGAGTQAGRDGVLTHGPIRLDRSRHEVSVHDRPVALTPREFAVLAELVAAGGRILTHGALLESVWGKAHQQDVEYLRVVVRALRLKLEDDPAQPRLIRNEPGIGYRLD</sequence>
<evidence type="ECO:0000259" key="4">
    <source>
        <dbReference type="PROSITE" id="PS50110"/>
    </source>
</evidence>
<evidence type="ECO:0000259" key="5">
    <source>
        <dbReference type="PROSITE" id="PS51755"/>
    </source>
</evidence>
<dbReference type="GO" id="GO:0000976">
    <property type="term" value="F:transcription cis-regulatory region binding"/>
    <property type="evidence" value="ECO:0007669"/>
    <property type="project" value="TreeGrafter"/>
</dbReference>
<dbReference type="Gene3D" id="1.10.10.10">
    <property type="entry name" value="Winged helix-like DNA-binding domain superfamily/Winged helix DNA-binding domain"/>
    <property type="match status" value="1"/>
</dbReference>
<keyword evidence="2" id="KW-0597">Phosphoprotein</keyword>
<dbReference type="InterPro" id="IPR039420">
    <property type="entry name" value="WalR-like"/>
</dbReference>
<dbReference type="PANTHER" id="PTHR48111">
    <property type="entry name" value="REGULATOR OF RPOS"/>
    <property type="match status" value="1"/>
</dbReference>
<dbReference type="Pfam" id="PF00072">
    <property type="entry name" value="Response_reg"/>
    <property type="match status" value="1"/>
</dbReference>
<evidence type="ECO:0000313" key="6">
    <source>
        <dbReference type="EMBL" id="MBC2651562.1"/>
    </source>
</evidence>
<organism evidence="6 7">
    <name type="scientific">Novosphingobium aerophilum</name>
    <dbReference type="NCBI Taxonomy" id="2839843"/>
    <lineage>
        <taxon>Bacteria</taxon>
        <taxon>Pseudomonadati</taxon>
        <taxon>Pseudomonadota</taxon>
        <taxon>Alphaproteobacteria</taxon>
        <taxon>Sphingomonadales</taxon>
        <taxon>Sphingomonadaceae</taxon>
        <taxon>Novosphingobium</taxon>
    </lineage>
</organism>
<dbReference type="CDD" id="cd00383">
    <property type="entry name" value="trans_reg_C"/>
    <property type="match status" value="1"/>
</dbReference>
<keyword evidence="1 3" id="KW-0238">DNA-binding</keyword>